<protein>
    <recommendedName>
        <fullName evidence="5">Probable ATP-binding protein YbiT</fullName>
    </recommendedName>
</protein>
<dbReference type="PANTHER" id="PTHR19211:SF14">
    <property type="entry name" value="ATP-BINDING CASSETTE SUB-FAMILY F MEMBER 1"/>
    <property type="match status" value="1"/>
</dbReference>
<keyword evidence="2" id="KW-0547">Nucleotide-binding</keyword>
<dbReference type="EMBL" id="VWPL01000042">
    <property type="protein sequence ID" value="KAA5596725.1"/>
    <property type="molecule type" value="Genomic_DNA"/>
</dbReference>
<evidence type="ECO:0000256" key="1">
    <source>
        <dbReference type="ARBA" id="ARBA00022737"/>
    </source>
</evidence>
<dbReference type="PROSITE" id="PS50893">
    <property type="entry name" value="ABC_TRANSPORTER_2"/>
    <property type="match status" value="2"/>
</dbReference>
<dbReference type="InterPro" id="IPR050611">
    <property type="entry name" value="ABCF"/>
</dbReference>
<comment type="caution">
    <text evidence="7">The sequence shown here is derived from an EMBL/GenBank/DDBJ whole genome shotgun (WGS) entry which is preliminary data.</text>
</comment>
<keyword evidence="1" id="KW-0677">Repeat</keyword>
<dbReference type="AlphaFoldDB" id="A0A5M6HLP0"/>
<evidence type="ECO:0000256" key="3">
    <source>
        <dbReference type="ARBA" id="ARBA00022840"/>
    </source>
</evidence>
<keyword evidence="8" id="KW-1185">Reference proteome</keyword>
<reference evidence="7 8" key="1">
    <citation type="submission" date="2019-09" db="EMBL/GenBank/DDBJ databases">
        <title>Draft Whole-Genome sequence of Blastochloris sulfoviridis DSM 729.</title>
        <authorList>
            <person name="Meyer T.E."/>
            <person name="Kyndt J.A."/>
        </authorList>
    </citation>
    <scope>NUCLEOTIDE SEQUENCE [LARGE SCALE GENOMIC DNA]</scope>
    <source>
        <strain evidence="7 8">DSM 729</strain>
    </source>
</reference>
<dbReference type="InterPro" id="IPR003439">
    <property type="entry name" value="ABC_transporter-like_ATP-bd"/>
</dbReference>
<dbReference type="Pfam" id="PF12848">
    <property type="entry name" value="ABC_tran_Xtn"/>
    <property type="match status" value="1"/>
</dbReference>
<gene>
    <name evidence="7" type="ORF">F1193_15465</name>
</gene>
<dbReference type="InterPro" id="IPR017871">
    <property type="entry name" value="ABC_transporter-like_CS"/>
</dbReference>
<proteinExistence type="inferred from homology"/>
<evidence type="ECO:0000256" key="5">
    <source>
        <dbReference type="ARBA" id="ARBA00074044"/>
    </source>
</evidence>
<keyword evidence="3 7" id="KW-0067">ATP-binding</keyword>
<dbReference type="CDD" id="cd03221">
    <property type="entry name" value="ABCF_EF-3"/>
    <property type="match status" value="2"/>
</dbReference>
<feature type="domain" description="ABC transporter" evidence="6">
    <location>
        <begin position="2"/>
        <end position="258"/>
    </location>
</feature>
<dbReference type="RefSeq" id="WP_150098702.1">
    <property type="nucleotide sequence ID" value="NZ_VWPL01000042.1"/>
</dbReference>
<dbReference type="Proteomes" id="UP000323886">
    <property type="component" value="Unassembled WGS sequence"/>
</dbReference>
<dbReference type="SUPFAM" id="SSF52540">
    <property type="entry name" value="P-loop containing nucleoside triphosphate hydrolases"/>
    <property type="match status" value="2"/>
</dbReference>
<dbReference type="Gene3D" id="3.40.50.300">
    <property type="entry name" value="P-loop containing nucleotide triphosphate hydrolases"/>
    <property type="match status" value="2"/>
</dbReference>
<dbReference type="FunFam" id="3.40.50.300:FF:000011">
    <property type="entry name" value="Putative ABC transporter ATP-binding component"/>
    <property type="match status" value="1"/>
</dbReference>
<dbReference type="Pfam" id="PF00005">
    <property type="entry name" value="ABC_tran"/>
    <property type="match status" value="2"/>
</dbReference>
<dbReference type="FunFam" id="3.40.50.300:FF:000070">
    <property type="entry name" value="Putative ABC transporter ATP-binding component"/>
    <property type="match status" value="1"/>
</dbReference>
<organism evidence="7 8">
    <name type="scientific">Blastochloris sulfoviridis</name>
    <dbReference type="NCBI Taxonomy" id="50712"/>
    <lineage>
        <taxon>Bacteria</taxon>
        <taxon>Pseudomonadati</taxon>
        <taxon>Pseudomonadota</taxon>
        <taxon>Alphaproteobacteria</taxon>
        <taxon>Hyphomicrobiales</taxon>
        <taxon>Blastochloridaceae</taxon>
        <taxon>Blastochloris</taxon>
    </lineage>
</organism>
<dbReference type="PROSITE" id="PS00211">
    <property type="entry name" value="ABC_TRANSPORTER_1"/>
    <property type="match status" value="2"/>
</dbReference>
<dbReference type="InterPro" id="IPR003593">
    <property type="entry name" value="AAA+_ATPase"/>
</dbReference>
<accession>A0A5M6HLP0</accession>
<dbReference type="SMART" id="SM00382">
    <property type="entry name" value="AAA"/>
    <property type="match status" value="2"/>
</dbReference>
<evidence type="ECO:0000259" key="6">
    <source>
        <dbReference type="PROSITE" id="PS50893"/>
    </source>
</evidence>
<comment type="similarity">
    <text evidence="4">Belongs to the ABC transporter superfamily. ABCF family. YbiT subfamily.</text>
</comment>
<sequence>MIRLENISKQNGHQILFIEASAVLLKGEKIGLVGPNGAGKTTLFRMITGEEAPDEGNVSVDRGLTIGYFNQDVGEMAGHSAVAEVMNGAGPVSEVAAELKELEHAMADPDQADDMDDIIARYGEVQHRFEELDGYALEGRAREVLSGLGFSDEMMDGDVGKLSGGWKMRVALGRILLMRPDVMLLDEPSNHLDIESLIWLEEFLGGFEGALMMTSHDRAFMNRIVSKIVEIDGGSLTTYSGNYEFYEEQRALAEKQQQAQFERQQAMLAKEIKFIERFKARASHAAQVQSRVKKLEKIERVEPPRRRQSVMFDFPPAPRSGEDVVALKGVHKGYGNKRIYDGLDFMVRRRERWCVMGVNGAGKSTLLKLVAGTTEPDEGTVTLGGSVKMGYFAQHAMDLLSGERTVFETLEDTFPHAGQGSLRTLAGCFGFSGDDVEKRCRVLSGGEKARLVMALMLYDPPNFLVLDEPTNHLDMATKQMLISALADYEGTMLFVSHDRHFLAALSNRVLELTPDGVHQYGGGYTEYVARTGQEAPGLRH</sequence>
<evidence type="ECO:0000313" key="8">
    <source>
        <dbReference type="Proteomes" id="UP000323886"/>
    </source>
</evidence>
<dbReference type="GO" id="GO:0016887">
    <property type="term" value="F:ATP hydrolysis activity"/>
    <property type="evidence" value="ECO:0007669"/>
    <property type="project" value="InterPro"/>
</dbReference>
<evidence type="ECO:0000256" key="2">
    <source>
        <dbReference type="ARBA" id="ARBA00022741"/>
    </source>
</evidence>
<evidence type="ECO:0000313" key="7">
    <source>
        <dbReference type="EMBL" id="KAA5596725.1"/>
    </source>
</evidence>
<feature type="domain" description="ABC transporter" evidence="6">
    <location>
        <begin position="325"/>
        <end position="539"/>
    </location>
</feature>
<dbReference type="InterPro" id="IPR032781">
    <property type="entry name" value="ABC_tran_Xtn"/>
</dbReference>
<dbReference type="OrthoDB" id="9808609at2"/>
<evidence type="ECO:0000256" key="4">
    <source>
        <dbReference type="ARBA" id="ARBA00061551"/>
    </source>
</evidence>
<name>A0A5M6HLP0_9HYPH</name>
<dbReference type="GO" id="GO:0005524">
    <property type="term" value="F:ATP binding"/>
    <property type="evidence" value="ECO:0007669"/>
    <property type="project" value="UniProtKB-KW"/>
</dbReference>
<dbReference type="InterPro" id="IPR027417">
    <property type="entry name" value="P-loop_NTPase"/>
</dbReference>
<dbReference type="PANTHER" id="PTHR19211">
    <property type="entry name" value="ATP-BINDING TRANSPORT PROTEIN-RELATED"/>
    <property type="match status" value="1"/>
</dbReference>